<dbReference type="AlphaFoldDB" id="A0A2N0Q339"/>
<sequence length="221" mass="25582">MASRLTSRLSIKFVSHVADTVEQVQATNNAPIQMNVIQNNFVNRNCLRGRDYDLQVDEKSYRQDEELTTAKINEITVRYSENDLREATDSIVGKVERIPLMVDNIDLEEIFIDYCDRCETSLSMPKSESLKKVGCLSSLLICPSMTKKQKDSLQDWKDAWHDKKEIDEDLLDVVHNILGLYIEAFEAPYNVLKSRDLEEKQFSAQFISPILKKYTQRCLLH</sequence>
<reference evidence="1 2" key="1">
    <citation type="submission" date="2016-04" db="EMBL/GenBank/DDBJ databases">
        <title>Genome analyses suggest a sexual origin of heterokaryosis in a supposedly ancient asexual fungus.</title>
        <authorList>
            <person name="Ropars J."/>
            <person name="Sedzielewska K."/>
            <person name="Noel J."/>
            <person name="Charron P."/>
            <person name="Farinelli L."/>
            <person name="Marton T."/>
            <person name="Kruger M."/>
            <person name="Pelin A."/>
            <person name="Brachmann A."/>
            <person name="Corradi N."/>
        </authorList>
    </citation>
    <scope>NUCLEOTIDE SEQUENCE [LARGE SCALE GENOMIC DNA]</scope>
    <source>
        <strain evidence="1 2">A5</strain>
    </source>
</reference>
<dbReference type="VEuPathDB" id="FungiDB:FUN_013676"/>
<protein>
    <submittedName>
        <fullName evidence="1">Uncharacterized protein</fullName>
    </submittedName>
</protein>
<proteinExistence type="predicted"/>
<reference evidence="1 2" key="2">
    <citation type="submission" date="2017-09" db="EMBL/GenBank/DDBJ databases">
        <title>Extensive intraspecific genome diversity in a model arbuscular mycorrhizal fungus.</title>
        <authorList>
            <person name="Chen E.C."/>
            <person name="Morin E."/>
            <person name="Beaudet D."/>
            <person name="Noel J."/>
            <person name="Ndikumana S."/>
            <person name="Charron P."/>
            <person name="St-Onge C."/>
            <person name="Giorgi J."/>
            <person name="Grigoriev I.V."/>
            <person name="Roux C."/>
            <person name="Martin F.M."/>
            <person name="Corradi N."/>
        </authorList>
    </citation>
    <scope>NUCLEOTIDE SEQUENCE [LARGE SCALE GENOMIC DNA]</scope>
    <source>
        <strain evidence="1 2">A5</strain>
    </source>
</reference>
<accession>A0A2N0Q339</accession>
<dbReference type="Proteomes" id="UP000232722">
    <property type="component" value="Unassembled WGS sequence"/>
</dbReference>
<organism evidence="1 2">
    <name type="scientific">Rhizophagus irregularis</name>
    <dbReference type="NCBI Taxonomy" id="588596"/>
    <lineage>
        <taxon>Eukaryota</taxon>
        <taxon>Fungi</taxon>
        <taxon>Fungi incertae sedis</taxon>
        <taxon>Mucoromycota</taxon>
        <taxon>Glomeromycotina</taxon>
        <taxon>Glomeromycetes</taxon>
        <taxon>Glomerales</taxon>
        <taxon>Glomeraceae</taxon>
        <taxon>Rhizophagus</taxon>
    </lineage>
</organism>
<dbReference type="VEuPathDB" id="FungiDB:RhiirFUN_011778"/>
<dbReference type="EMBL" id="LLXJ01000190">
    <property type="protein sequence ID" value="PKC13428.1"/>
    <property type="molecule type" value="Genomic_DNA"/>
</dbReference>
<gene>
    <name evidence="1" type="ORF">RhiirA5_410595</name>
</gene>
<evidence type="ECO:0000313" key="1">
    <source>
        <dbReference type="EMBL" id="PKC13428.1"/>
    </source>
</evidence>
<name>A0A2N0Q339_9GLOM</name>
<evidence type="ECO:0000313" key="2">
    <source>
        <dbReference type="Proteomes" id="UP000232722"/>
    </source>
</evidence>
<dbReference type="VEuPathDB" id="FungiDB:RhiirA1_456681"/>
<comment type="caution">
    <text evidence="1">The sequence shown here is derived from an EMBL/GenBank/DDBJ whole genome shotgun (WGS) entry which is preliminary data.</text>
</comment>